<protein>
    <recommendedName>
        <fullName evidence="4">Alginate export domain-containing protein</fullName>
    </recommendedName>
</protein>
<accession>A0A918XKJ2</accession>
<keyword evidence="3" id="KW-1185">Reference proteome</keyword>
<evidence type="ECO:0008006" key="4">
    <source>
        <dbReference type="Google" id="ProtNLM"/>
    </source>
</evidence>
<comment type="caution">
    <text evidence="2">The sequence shown here is derived from an EMBL/GenBank/DDBJ whole genome shotgun (WGS) entry which is preliminary data.</text>
</comment>
<name>A0A918XKJ2_9GAMM</name>
<evidence type="ECO:0000313" key="3">
    <source>
        <dbReference type="Proteomes" id="UP000644693"/>
    </source>
</evidence>
<keyword evidence="1" id="KW-0732">Signal</keyword>
<evidence type="ECO:0000313" key="2">
    <source>
        <dbReference type="EMBL" id="GHD36372.1"/>
    </source>
</evidence>
<gene>
    <name evidence="2" type="ORF">GCM10007053_24730</name>
</gene>
<evidence type="ECO:0000256" key="1">
    <source>
        <dbReference type="SAM" id="SignalP"/>
    </source>
</evidence>
<feature type="chain" id="PRO_5036882556" description="Alginate export domain-containing protein" evidence="1">
    <location>
        <begin position="25"/>
        <end position="419"/>
    </location>
</feature>
<dbReference type="Proteomes" id="UP000644693">
    <property type="component" value="Unassembled WGS sequence"/>
</dbReference>
<feature type="signal peptide" evidence="1">
    <location>
        <begin position="1"/>
        <end position="24"/>
    </location>
</feature>
<reference evidence="2" key="2">
    <citation type="submission" date="2020-09" db="EMBL/GenBank/DDBJ databases">
        <authorList>
            <person name="Sun Q."/>
            <person name="Kim S."/>
        </authorList>
    </citation>
    <scope>NUCLEOTIDE SEQUENCE</scope>
    <source>
        <strain evidence="2">KCTC 23430</strain>
    </source>
</reference>
<dbReference type="EMBL" id="BMYM01000002">
    <property type="protein sequence ID" value="GHD36372.1"/>
    <property type="molecule type" value="Genomic_DNA"/>
</dbReference>
<dbReference type="AlphaFoldDB" id="A0A918XKJ2"/>
<proteinExistence type="predicted"/>
<sequence length="419" mass="45766">MASLRALACAIPALCCALVAPVAANPFERGHAKGILLSASYPDDSLFRESVGAVANDQGLDLRFNFSAGSGAWQLKADYQVLGLHGDSLELRRTLGNSFVVPLPLPDDDRRWFDLTGTITDTDDTLLVHRLDRLHLDYTGEKAVLRFGRQAVSWGNGLIYNPVDFFNPFDPAAIDTEYKFGDDMLYGQYLLDSGSDWQFVSVHRRDDAGDVSTDVQSNAIKFHGFGMDREYDLLLAEHYNDTVVAVGGVANVGDAVLRGDVMLTDTDDGMVTSLVANWSWSWTPGGYNVSAVAEYFFNGFGLRQSEYTPEDIADASELTERINRGELFTLGRHYLGGSLQVEVTPLLNITPNVFYNMGDGSALAQVVAQWDVREDWLLLMAANVPLGPGGTEYGGIDSGIEGLRLSTGPSAFVQLAIYF</sequence>
<organism evidence="2 3">
    <name type="scientific">Parahalioglobus pacificus</name>
    <dbReference type="NCBI Taxonomy" id="930806"/>
    <lineage>
        <taxon>Bacteria</taxon>
        <taxon>Pseudomonadati</taxon>
        <taxon>Pseudomonadota</taxon>
        <taxon>Gammaproteobacteria</taxon>
        <taxon>Cellvibrionales</taxon>
        <taxon>Halieaceae</taxon>
        <taxon>Parahalioglobus</taxon>
    </lineage>
</organism>
<reference evidence="2" key="1">
    <citation type="journal article" date="2014" name="Int. J. Syst. Evol. Microbiol.">
        <title>Complete genome sequence of Corynebacterium casei LMG S-19264T (=DSM 44701T), isolated from a smear-ripened cheese.</title>
        <authorList>
            <consortium name="US DOE Joint Genome Institute (JGI-PGF)"/>
            <person name="Walter F."/>
            <person name="Albersmeier A."/>
            <person name="Kalinowski J."/>
            <person name="Ruckert C."/>
        </authorList>
    </citation>
    <scope>NUCLEOTIDE SEQUENCE</scope>
    <source>
        <strain evidence="2">KCTC 23430</strain>
    </source>
</reference>
<dbReference type="RefSeq" id="WP_189478089.1">
    <property type="nucleotide sequence ID" value="NZ_BMYM01000002.1"/>
</dbReference>